<keyword evidence="2" id="KW-1185">Reference proteome</keyword>
<dbReference type="Proteomes" id="UP000712157">
    <property type="component" value="Unassembled WGS sequence"/>
</dbReference>
<evidence type="ECO:0000313" key="2">
    <source>
        <dbReference type="Proteomes" id="UP000712157"/>
    </source>
</evidence>
<evidence type="ECO:0008006" key="3">
    <source>
        <dbReference type="Google" id="ProtNLM"/>
    </source>
</evidence>
<proteinExistence type="predicted"/>
<protein>
    <recommendedName>
        <fullName evidence="3">HipA-like C-terminal domain-containing protein</fullName>
    </recommendedName>
</protein>
<accession>A0A949NGI8</accession>
<dbReference type="AlphaFoldDB" id="A0A949NGI8"/>
<organism evidence="1 2">
    <name type="scientific">Diplocloster agilis</name>
    <dbReference type="NCBI Taxonomy" id="2850323"/>
    <lineage>
        <taxon>Bacteria</taxon>
        <taxon>Bacillati</taxon>
        <taxon>Bacillota</taxon>
        <taxon>Clostridia</taxon>
        <taxon>Lachnospirales</taxon>
        <taxon>Lachnospiraceae</taxon>
        <taxon>Diplocloster</taxon>
    </lineage>
</organism>
<name>A0A949NGI8_9FIRM</name>
<sequence length="274" mass="31622">MQKQIIGDKQDLTWLSWSKIRNSSGTAGSFLKAYSDLDGVKTYYKLSNYDSVKGIVGHECVNEIIVDRLLTILGIEHLPYQLIHADIRIDDQPYTTWLCASRDFKQRGESKLALDAFYQAERLAGEGPLEFCIRNGWKEYIWQMLAVDFLILNRDRHGANIEVLRNSKKKTVRLAPLFDHGLSLIFNCQDTSAVRAVQVLEDKPVQCFVGSRSSWENLKLIPIDQIPTLQPLQERDREILFAGLEDAIGSVWLDKIWEMLWGRWLEYENLCGQR</sequence>
<reference evidence="1" key="1">
    <citation type="submission" date="2021-06" db="EMBL/GenBank/DDBJ databases">
        <title>Description of novel taxa of the family Lachnospiraceae.</title>
        <authorList>
            <person name="Chaplin A.V."/>
            <person name="Sokolova S.R."/>
            <person name="Pikina A.P."/>
            <person name="Korzhanova M."/>
            <person name="Belova V."/>
            <person name="Korostin D."/>
            <person name="Efimov B.A."/>
        </authorList>
    </citation>
    <scope>NUCLEOTIDE SEQUENCE</scope>
    <source>
        <strain evidence="1">ASD5720</strain>
    </source>
</reference>
<evidence type="ECO:0000313" key="1">
    <source>
        <dbReference type="EMBL" id="MBU9738934.1"/>
    </source>
</evidence>
<comment type="caution">
    <text evidence="1">The sequence shown here is derived from an EMBL/GenBank/DDBJ whole genome shotgun (WGS) entry which is preliminary data.</text>
</comment>
<dbReference type="RefSeq" id="WP_238722937.1">
    <property type="nucleotide sequence ID" value="NZ_JAHQCW010000045.1"/>
</dbReference>
<dbReference type="EMBL" id="JAHQCW010000045">
    <property type="protein sequence ID" value="MBU9738934.1"/>
    <property type="molecule type" value="Genomic_DNA"/>
</dbReference>
<gene>
    <name evidence="1" type="ORF">KTH89_20570</name>
</gene>
<dbReference type="Gene3D" id="1.10.1070.20">
    <property type="match status" value="1"/>
</dbReference>